<protein>
    <submittedName>
        <fullName evidence="1">Uncharacterized protein</fullName>
    </submittedName>
</protein>
<evidence type="ECO:0000313" key="1">
    <source>
        <dbReference type="EMBL" id="CAJ2644768.1"/>
    </source>
</evidence>
<organism evidence="1 2">
    <name type="scientific">Trifolium pratense</name>
    <name type="common">Red clover</name>
    <dbReference type="NCBI Taxonomy" id="57577"/>
    <lineage>
        <taxon>Eukaryota</taxon>
        <taxon>Viridiplantae</taxon>
        <taxon>Streptophyta</taxon>
        <taxon>Embryophyta</taxon>
        <taxon>Tracheophyta</taxon>
        <taxon>Spermatophyta</taxon>
        <taxon>Magnoliopsida</taxon>
        <taxon>eudicotyledons</taxon>
        <taxon>Gunneridae</taxon>
        <taxon>Pentapetalae</taxon>
        <taxon>rosids</taxon>
        <taxon>fabids</taxon>
        <taxon>Fabales</taxon>
        <taxon>Fabaceae</taxon>
        <taxon>Papilionoideae</taxon>
        <taxon>50 kb inversion clade</taxon>
        <taxon>NPAAA clade</taxon>
        <taxon>Hologalegina</taxon>
        <taxon>IRL clade</taxon>
        <taxon>Trifolieae</taxon>
        <taxon>Trifolium</taxon>
    </lineage>
</organism>
<accession>A0ACB0JM75</accession>
<dbReference type="Proteomes" id="UP001177021">
    <property type="component" value="Unassembled WGS sequence"/>
</dbReference>
<name>A0ACB0JM75_TRIPR</name>
<dbReference type="EMBL" id="CASHSV030000044">
    <property type="protein sequence ID" value="CAJ2644768.1"/>
    <property type="molecule type" value="Genomic_DNA"/>
</dbReference>
<proteinExistence type="predicted"/>
<sequence length="644" mass="73017">MKVLNKLEMAIPLVEALEQMPSYAKFLKELLTKKRKPLDDEMVSMTEECSALIQRKLPQKKKDPGSFTITCSIGNLTIEKALCDLGASINLMPLSMMKKIPGAVAKPTKMSLSLADRSIVHPEGILHDVLVRVAGFVFPADFVVLDIEETREWEPLLLGRPFLATSRALIDVEMGELMLRTDDQQVTFNVFDKMKCDDGDPQCFKIQGKKKSDANPTQEPPKKPRTKMSASKGQSWRSAQASPPRRSNVTRPQVHPHFISEVHEKRGWEKFNKLMIKDEVNPGNQMWAREFFANAYLPDQLMFPEYTSVVRGVKVSYSFETINNLLGCAAGGVCEFLRDRERIDKSGIEVREELKSMVCRPGAMWLAHSPASLPRRLSLTSFNPVHRAWGEFWLKNVRVVGNNSEIQLDNAYAVRLLVEGKYINLGYWLQKDLHEIANHPNPTFTLGHCNLIAALCRANNVPMNVQEGDLHPVRPLSLSYFIKKFERGPIVPRGEGNAAREEALREEEEINRFEEGNHPDQQGDPMEISQYSGLPNLYFDTASSMYTEAMTYRSTFPPPTFGTLYPGDADWEAHQARELTSFQARQVYNSGLRASELAEIERRRRVEQDEAASMEREMLDVDGLNLNLNSPFTNYFTGQPDDTV</sequence>
<evidence type="ECO:0000313" key="2">
    <source>
        <dbReference type="Proteomes" id="UP001177021"/>
    </source>
</evidence>
<comment type="caution">
    <text evidence="1">The sequence shown here is derived from an EMBL/GenBank/DDBJ whole genome shotgun (WGS) entry which is preliminary data.</text>
</comment>
<gene>
    <name evidence="1" type="ORF">MILVUS5_LOCUS13731</name>
</gene>
<keyword evidence="2" id="KW-1185">Reference proteome</keyword>
<reference evidence="1" key="1">
    <citation type="submission" date="2023-10" db="EMBL/GenBank/DDBJ databases">
        <authorList>
            <person name="Rodriguez Cubillos JULIANA M."/>
            <person name="De Vega J."/>
        </authorList>
    </citation>
    <scope>NUCLEOTIDE SEQUENCE</scope>
</reference>